<dbReference type="InterPro" id="IPR001173">
    <property type="entry name" value="Glyco_trans_2-like"/>
</dbReference>
<dbReference type="RefSeq" id="WP_387882953.1">
    <property type="nucleotide sequence ID" value="NZ_JBIAWJ010000001.1"/>
</dbReference>
<name>A0ABW6UA79_9ACTN</name>
<dbReference type="InterPro" id="IPR029044">
    <property type="entry name" value="Nucleotide-diphossugar_trans"/>
</dbReference>
<evidence type="ECO:0000259" key="2">
    <source>
        <dbReference type="Pfam" id="PF00535"/>
    </source>
</evidence>
<evidence type="ECO:0000313" key="3">
    <source>
        <dbReference type="EMBL" id="MFF4520351.1"/>
    </source>
</evidence>
<dbReference type="Gene3D" id="3.90.550.10">
    <property type="entry name" value="Spore Coat Polysaccharide Biosynthesis Protein SpsA, Chain A"/>
    <property type="match status" value="1"/>
</dbReference>
<evidence type="ECO:0000313" key="4">
    <source>
        <dbReference type="Proteomes" id="UP001602058"/>
    </source>
</evidence>
<gene>
    <name evidence="3" type="ORF">ACFY1D_02575</name>
</gene>
<feature type="domain" description="Glycosyltransferase 2-like" evidence="2">
    <location>
        <begin position="6"/>
        <end position="122"/>
    </location>
</feature>
<comment type="caution">
    <text evidence="3">The sequence shown here is derived from an EMBL/GenBank/DDBJ whole genome shotgun (WGS) entry which is preliminary data.</text>
</comment>
<feature type="region of interest" description="Disordered" evidence="1">
    <location>
        <begin position="252"/>
        <end position="286"/>
    </location>
</feature>
<accession>A0ABW6UA79</accession>
<keyword evidence="4" id="KW-1185">Reference proteome</keyword>
<dbReference type="SUPFAM" id="SSF53448">
    <property type="entry name" value="Nucleotide-diphospho-sugar transferases"/>
    <property type="match status" value="1"/>
</dbReference>
<dbReference type="EMBL" id="JBIAWJ010000001">
    <property type="protein sequence ID" value="MFF4520351.1"/>
    <property type="molecule type" value="Genomic_DNA"/>
</dbReference>
<feature type="compositionally biased region" description="Basic and acidic residues" evidence="1">
    <location>
        <begin position="265"/>
        <end position="274"/>
    </location>
</feature>
<dbReference type="Pfam" id="PF00535">
    <property type="entry name" value="Glycos_transf_2"/>
    <property type="match status" value="1"/>
</dbReference>
<organism evidence="3 4">
    <name type="scientific">Streptomyces bluensis</name>
    <dbReference type="NCBI Taxonomy" id="33897"/>
    <lineage>
        <taxon>Bacteria</taxon>
        <taxon>Bacillati</taxon>
        <taxon>Actinomycetota</taxon>
        <taxon>Actinomycetes</taxon>
        <taxon>Kitasatosporales</taxon>
        <taxon>Streptomycetaceae</taxon>
        <taxon>Streptomyces</taxon>
    </lineage>
</organism>
<proteinExistence type="predicted"/>
<dbReference type="Proteomes" id="UP001602058">
    <property type="component" value="Unassembled WGS sequence"/>
</dbReference>
<sequence>MKKIISIVTPVHGQGARFLSEAYTSLRSQSLPDGWSWEWCVQEDGSDVQASAYLPDPANDPRIRISASRRGGPHVARTMAFARSTGVYVKNLDADDQLAAGTLARDIAVLEEHPAVGWTTSRAVDLLEDGSTVSFEGDPAPGRLPRGTAYGFWVEHRRPRIHPATLCVRRPLLALLGGWMALPASGDTGLLLGLDALADGWFVGDTGLVYRKHPGQITTHPHHRAGAEWEARMSLIQEHADALRAWSGLTTDANCPPGAAGWEEPDTKGPDRWRRGMHQRSGYEQA</sequence>
<reference evidence="3 4" key="1">
    <citation type="submission" date="2024-10" db="EMBL/GenBank/DDBJ databases">
        <title>The Natural Products Discovery Center: Release of the First 8490 Sequenced Strains for Exploring Actinobacteria Biosynthetic Diversity.</title>
        <authorList>
            <person name="Kalkreuter E."/>
            <person name="Kautsar S.A."/>
            <person name="Yang D."/>
            <person name="Bader C.D."/>
            <person name="Teijaro C.N."/>
            <person name="Fluegel L."/>
            <person name="Davis C.M."/>
            <person name="Simpson J.R."/>
            <person name="Lauterbach L."/>
            <person name="Steele A.D."/>
            <person name="Gui C."/>
            <person name="Meng S."/>
            <person name="Li G."/>
            <person name="Viehrig K."/>
            <person name="Ye F."/>
            <person name="Su P."/>
            <person name="Kiefer A.F."/>
            <person name="Nichols A."/>
            <person name="Cepeda A.J."/>
            <person name="Yan W."/>
            <person name="Fan B."/>
            <person name="Jiang Y."/>
            <person name="Adhikari A."/>
            <person name="Zheng C.-J."/>
            <person name="Schuster L."/>
            <person name="Cowan T.M."/>
            <person name="Smanski M.J."/>
            <person name="Chevrette M.G."/>
            <person name="De Carvalho L.P.S."/>
            <person name="Shen B."/>
        </authorList>
    </citation>
    <scope>NUCLEOTIDE SEQUENCE [LARGE SCALE GENOMIC DNA]</scope>
    <source>
        <strain evidence="3 4">NPDC001390</strain>
    </source>
</reference>
<protein>
    <submittedName>
        <fullName evidence="3">Glycosyltransferase family 2 protein</fullName>
    </submittedName>
</protein>
<evidence type="ECO:0000256" key="1">
    <source>
        <dbReference type="SAM" id="MobiDB-lite"/>
    </source>
</evidence>